<sequence>MIGLVLWLAVITAVVLVWFFFRQGGYKRDALSAPPGPDWVKTEERFVDPTSGETLDVWFDPKTGERAYVRASRSV</sequence>
<dbReference type="Proteomes" id="UP000011841">
    <property type="component" value="Chromosome"/>
</dbReference>
<dbReference type="RefSeq" id="WP_015663906.1">
    <property type="nucleotide sequence ID" value="NC_020453.1"/>
</dbReference>
<proteinExistence type="predicted"/>
<keyword evidence="1" id="KW-0472">Membrane</keyword>
<evidence type="ECO:0000256" key="1">
    <source>
        <dbReference type="SAM" id="Phobius"/>
    </source>
</evidence>
<evidence type="ECO:0000313" key="3">
    <source>
        <dbReference type="Proteomes" id="UP000011841"/>
    </source>
</evidence>
<dbReference type="eggNOG" id="ENOG5031AZP">
    <property type="taxonomic scope" value="Bacteria"/>
</dbReference>
<dbReference type="HOGENOM" id="CLU_2663891_0_0_5"/>
<evidence type="ECO:0000313" key="2">
    <source>
        <dbReference type="EMBL" id="BAM86769.1"/>
    </source>
</evidence>
<keyword evidence="1" id="KW-0812">Transmembrane</keyword>
<reference evidence="2 3" key="1">
    <citation type="journal article" date="2013" name="Appl. Environ. Microbiol.">
        <title>Genome analysis suggests that the soil oligotrophic bacterium Agromonas oligotrophica (Bradyrhizobium oligotrophicum) is a nitrogen-fixing symbiont of Aeschynomene indica.</title>
        <authorList>
            <person name="Okubo T."/>
            <person name="Fukushima S."/>
            <person name="Itakura M."/>
            <person name="Oshima K."/>
            <person name="Longtonglang A."/>
            <person name="Teaumroong N."/>
            <person name="Mitsui H."/>
            <person name="Hattori M."/>
            <person name="Hattori R."/>
            <person name="Hattori T."/>
            <person name="Minamisawa K."/>
        </authorList>
    </citation>
    <scope>NUCLEOTIDE SEQUENCE [LARGE SCALE GENOMIC DNA]</scope>
    <source>
        <strain evidence="2 3">S58</strain>
    </source>
</reference>
<dbReference type="EMBL" id="AP012603">
    <property type="protein sequence ID" value="BAM86769.1"/>
    <property type="molecule type" value="Genomic_DNA"/>
</dbReference>
<dbReference type="OrthoDB" id="7586150at2"/>
<gene>
    <name evidence="2" type="ORF">S58_07560</name>
</gene>
<keyword evidence="1" id="KW-1133">Transmembrane helix</keyword>
<dbReference type="PATRIC" id="fig|1245469.3.peg.774"/>
<feature type="transmembrane region" description="Helical" evidence="1">
    <location>
        <begin position="6"/>
        <end position="21"/>
    </location>
</feature>
<dbReference type="KEGG" id="aol:S58_07560"/>
<protein>
    <submittedName>
        <fullName evidence="2">Uncharacterized protein</fullName>
    </submittedName>
</protein>
<name>M4Z1F7_9BRAD</name>
<dbReference type="AlphaFoldDB" id="M4Z1F7"/>
<accession>M4Z1F7</accession>
<organism evidence="2 3">
    <name type="scientific">Bradyrhizobium oligotrophicum S58</name>
    <dbReference type="NCBI Taxonomy" id="1245469"/>
    <lineage>
        <taxon>Bacteria</taxon>
        <taxon>Pseudomonadati</taxon>
        <taxon>Pseudomonadota</taxon>
        <taxon>Alphaproteobacteria</taxon>
        <taxon>Hyphomicrobiales</taxon>
        <taxon>Nitrobacteraceae</taxon>
        <taxon>Bradyrhizobium</taxon>
    </lineage>
</organism>
<dbReference type="GeneID" id="301814753"/>
<keyword evidence="3" id="KW-1185">Reference proteome</keyword>